<gene>
    <name evidence="14" type="ORF">DLJ82_1562</name>
</gene>
<evidence type="ECO:0000259" key="13">
    <source>
        <dbReference type="Pfam" id="PF01636"/>
    </source>
</evidence>
<dbReference type="Proteomes" id="UP000251166">
    <property type="component" value="Chromosome"/>
</dbReference>
<comment type="similarity">
    <text evidence="1 10">Belongs to the aminoglycoside phosphotransferase family.</text>
</comment>
<evidence type="ECO:0000256" key="10">
    <source>
        <dbReference type="PIRNR" id="PIRNR000706"/>
    </source>
</evidence>
<dbReference type="AlphaFoldDB" id="A0A2Z4YFZ7"/>
<evidence type="ECO:0000256" key="1">
    <source>
        <dbReference type="ARBA" id="ARBA00006219"/>
    </source>
</evidence>
<evidence type="ECO:0000256" key="2">
    <source>
        <dbReference type="ARBA" id="ARBA00012193"/>
    </source>
</evidence>
<dbReference type="GO" id="GO:0046872">
    <property type="term" value="F:metal ion binding"/>
    <property type="evidence" value="ECO:0007669"/>
    <property type="project" value="UniProtKB-KW"/>
</dbReference>
<keyword evidence="5 10" id="KW-0547">Nucleotide-binding</keyword>
<feature type="binding site" evidence="12">
    <location>
        <position position="214"/>
    </location>
    <ligand>
        <name>Mg(2+)</name>
        <dbReference type="ChEBI" id="CHEBI:18420"/>
    </ligand>
</feature>
<dbReference type="InterPro" id="IPR024165">
    <property type="entry name" value="Kan/Strep_kinase"/>
</dbReference>
<dbReference type="InterPro" id="IPR011009">
    <property type="entry name" value="Kinase-like_dom_sf"/>
</dbReference>
<feature type="binding site" evidence="12">
    <location>
        <position position="201"/>
    </location>
    <ligand>
        <name>Mg(2+)</name>
        <dbReference type="ChEBI" id="CHEBI:18420"/>
    </ligand>
</feature>
<name>A0A2Z4YFZ7_RHILE</name>
<evidence type="ECO:0000256" key="3">
    <source>
        <dbReference type="ARBA" id="ARBA00017903"/>
    </source>
</evidence>
<dbReference type="GO" id="GO:0005524">
    <property type="term" value="F:ATP binding"/>
    <property type="evidence" value="ECO:0007669"/>
    <property type="project" value="UniProtKB-KW"/>
</dbReference>
<accession>A0A2Z4YFZ7</accession>
<keyword evidence="6 10" id="KW-0418">Kinase</keyword>
<comment type="catalytic activity">
    <reaction evidence="9">
        <text>kanamycin A + ATP = kanamycin 3'-phosphate + ADP + H(+)</text>
        <dbReference type="Rhea" id="RHEA:24256"/>
        <dbReference type="ChEBI" id="CHEBI:15378"/>
        <dbReference type="ChEBI" id="CHEBI:30616"/>
        <dbReference type="ChEBI" id="CHEBI:57909"/>
        <dbReference type="ChEBI" id="CHEBI:58214"/>
        <dbReference type="ChEBI" id="CHEBI:456216"/>
        <dbReference type="EC" id="2.7.1.95"/>
    </reaction>
</comment>
<sequence length="270" mass="29352">MVPDIMSISQEDQPPSAGALDARLAGYRFEPDALGRSAASVFRLEALGLPTLYLKVEESGAFGELADEAARLRWLKTCGLSCPDIIAEDSDGVHNRLLISALPGSDIASASALTPLARVELLATALLDLHRLPIASCPFDHRLERRIAVAKARMQAGIVDDTDFDETRLGNSAEALFAELESRRPGGEDLVVTHGDACLPNFIASEKGFAGYIDCSRLGVADRYQDIALACRSIAYNFGEVLVQPFLDRYGMPATDPARLNYYQLLDEFF</sequence>
<keyword evidence="4 10" id="KW-0808">Transferase</keyword>
<dbReference type="GO" id="GO:0008910">
    <property type="term" value="F:kanamycin kinase activity"/>
    <property type="evidence" value="ECO:0007669"/>
    <property type="project" value="UniProtKB-EC"/>
</dbReference>
<evidence type="ECO:0000256" key="7">
    <source>
        <dbReference type="ARBA" id="ARBA00022840"/>
    </source>
</evidence>
<organism evidence="14 15">
    <name type="scientific">Rhizobium leguminosarum</name>
    <dbReference type="NCBI Taxonomy" id="384"/>
    <lineage>
        <taxon>Bacteria</taxon>
        <taxon>Pseudomonadati</taxon>
        <taxon>Pseudomonadota</taxon>
        <taxon>Alphaproteobacteria</taxon>
        <taxon>Hyphomicrobiales</taxon>
        <taxon>Rhizobiaceae</taxon>
        <taxon>Rhizobium/Agrobacterium group</taxon>
        <taxon>Rhizobium</taxon>
    </lineage>
</organism>
<keyword evidence="12" id="KW-0479">Metal-binding</keyword>
<feature type="domain" description="Aminoglycoside phosphotransferase" evidence="13">
    <location>
        <begin position="32"/>
        <end position="260"/>
    </location>
</feature>
<evidence type="ECO:0000256" key="4">
    <source>
        <dbReference type="ARBA" id="ARBA00022679"/>
    </source>
</evidence>
<dbReference type="GO" id="GO:0046677">
    <property type="term" value="P:response to antibiotic"/>
    <property type="evidence" value="ECO:0007669"/>
    <property type="project" value="UniProtKB-KW"/>
</dbReference>
<dbReference type="EC" id="2.7.1.95" evidence="2"/>
<feature type="active site" description="Proton acceptor" evidence="11">
    <location>
        <position position="196"/>
    </location>
</feature>
<dbReference type="PIRSF" id="PIRSF000706">
    <property type="entry name" value="Kanamycin_kin"/>
    <property type="match status" value="1"/>
</dbReference>
<dbReference type="InterPro" id="IPR002575">
    <property type="entry name" value="Aminoglycoside_PTrfase"/>
</dbReference>
<keyword evidence="7 10" id="KW-0067">ATP-binding</keyword>
<evidence type="ECO:0000256" key="5">
    <source>
        <dbReference type="ARBA" id="ARBA00022741"/>
    </source>
</evidence>
<dbReference type="NCBIfam" id="NF033068">
    <property type="entry name" value="APH_3p"/>
    <property type="match status" value="1"/>
</dbReference>
<evidence type="ECO:0000313" key="14">
    <source>
        <dbReference type="EMBL" id="AXA39165.1"/>
    </source>
</evidence>
<dbReference type="CDD" id="cd05150">
    <property type="entry name" value="APH"/>
    <property type="match status" value="1"/>
</dbReference>
<keyword evidence="8 10" id="KW-0046">Antibiotic resistance</keyword>
<dbReference type="SUPFAM" id="SSF56112">
    <property type="entry name" value="Protein kinase-like (PK-like)"/>
    <property type="match status" value="1"/>
</dbReference>
<evidence type="ECO:0000256" key="11">
    <source>
        <dbReference type="PIRSR" id="PIRSR000706-1"/>
    </source>
</evidence>
<evidence type="ECO:0000313" key="15">
    <source>
        <dbReference type="Proteomes" id="UP000251166"/>
    </source>
</evidence>
<proteinExistence type="inferred from homology"/>
<dbReference type="EMBL" id="CP030760">
    <property type="protein sequence ID" value="AXA39165.1"/>
    <property type="molecule type" value="Genomic_DNA"/>
</dbReference>
<evidence type="ECO:0000256" key="9">
    <source>
        <dbReference type="ARBA" id="ARBA00048925"/>
    </source>
</evidence>
<reference evidence="14 15" key="1">
    <citation type="submission" date="2018-07" db="EMBL/GenBank/DDBJ databases">
        <title>Rhizobium leguminosarum strain:ATCC 14479 Genome sequencing and assembly.</title>
        <authorList>
            <person name="Chakraborty R."/>
        </authorList>
    </citation>
    <scope>NUCLEOTIDE SEQUENCE [LARGE SCALE GENOMIC DNA]</scope>
    <source>
        <strain evidence="14 15">ATCC 14479</strain>
    </source>
</reference>
<evidence type="ECO:0000256" key="6">
    <source>
        <dbReference type="ARBA" id="ARBA00022777"/>
    </source>
</evidence>
<dbReference type="Gene3D" id="3.30.200.20">
    <property type="entry name" value="Phosphorylase Kinase, domain 1"/>
    <property type="match status" value="1"/>
</dbReference>
<keyword evidence="12" id="KW-0460">Magnesium</keyword>
<dbReference type="Pfam" id="PF01636">
    <property type="entry name" value="APH"/>
    <property type="match status" value="1"/>
</dbReference>
<evidence type="ECO:0000256" key="8">
    <source>
        <dbReference type="ARBA" id="ARBA00023251"/>
    </source>
</evidence>
<protein>
    <recommendedName>
        <fullName evidence="3">Aminoglycoside 3'-phosphotransferase</fullName>
        <ecNumber evidence="2">2.7.1.95</ecNumber>
    </recommendedName>
</protein>
<dbReference type="Gene3D" id="3.90.1200.10">
    <property type="match status" value="1"/>
</dbReference>
<evidence type="ECO:0000256" key="12">
    <source>
        <dbReference type="PIRSR" id="PIRSR000706-2"/>
    </source>
</evidence>